<dbReference type="InterPro" id="IPR050769">
    <property type="entry name" value="NAT_camello-type"/>
</dbReference>
<dbReference type="STRING" id="1173027.Mic7113_4016"/>
<dbReference type="eggNOG" id="COG0456">
    <property type="taxonomic scope" value="Bacteria"/>
</dbReference>
<evidence type="ECO:0000313" key="4">
    <source>
        <dbReference type="Proteomes" id="UP000010471"/>
    </source>
</evidence>
<name>K9WIT8_9CYAN</name>
<dbReference type="CDD" id="cd04301">
    <property type="entry name" value="NAT_SF"/>
    <property type="match status" value="1"/>
</dbReference>
<evidence type="ECO:0000256" key="1">
    <source>
        <dbReference type="ARBA" id="ARBA00022679"/>
    </source>
</evidence>
<keyword evidence="1 3" id="KW-0808">Transferase</keyword>
<accession>K9WIT8</accession>
<dbReference type="SUPFAM" id="SSF55729">
    <property type="entry name" value="Acyl-CoA N-acyltransferases (Nat)"/>
    <property type="match status" value="1"/>
</dbReference>
<dbReference type="Gene3D" id="3.40.630.30">
    <property type="match status" value="1"/>
</dbReference>
<dbReference type="KEGG" id="mic:Mic7113_4016"/>
<sequence>MSKQRIQLTEDSSRPWAIACILPDAKHYTVARFYNRQDAEDHKRVLHRFMPASKFEIVFDMPISDTDNPNPYAEIRQEMSYKNFVIRAWEPRDREKAAAIIRDALTEYGLPWEPTGADRDVLDVEAFYTAVGGEFWVVEQQGQLVGTGAYYPIQRGNQAVEIRKMYLSASVRGQGLGKYLLQQLEKAIADRGFQEIWIETASVLKEGVKLYETSGYQPATGVETKRCDRVYVKLI</sequence>
<reference evidence="3 4" key="1">
    <citation type="submission" date="2012-06" db="EMBL/GenBank/DDBJ databases">
        <title>Finished chromosome of genome of Microcoleus sp. PCC 7113.</title>
        <authorList>
            <consortium name="US DOE Joint Genome Institute"/>
            <person name="Gugger M."/>
            <person name="Coursin T."/>
            <person name="Rippka R."/>
            <person name="Tandeau De Marsac N."/>
            <person name="Huntemann M."/>
            <person name="Wei C.-L."/>
            <person name="Han J."/>
            <person name="Detter J.C."/>
            <person name="Han C."/>
            <person name="Tapia R."/>
            <person name="Chen A."/>
            <person name="Kyrpides N."/>
            <person name="Mavromatis K."/>
            <person name="Markowitz V."/>
            <person name="Szeto E."/>
            <person name="Ivanova N."/>
            <person name="Pagani I."/>
            <person name="Pati A."/>
            <person name="Goodwin L."/>
            <person name="Nordberg H.P."/>
            <person name="Cantor M.N."/>
            <person name="Hua S.X."/>
            <person name="Woyke T."/>
            <person name="Kerfeld C.A."/>
        </authorList>
    </citation>
    <scope>NUCLEOTIDE SEQUENCE [LARGE SCALE GENOMIC DNA]</scope>
    <source>
        <strain evidence="3 4">PCC 7113</strain>
    </source>
</reference>
<dbReference type="PROSITE" id="PS51186">
    <property type="entry name" value="GNAT"/>
    <property type="match status" value="1"/>
</dbReference>
<proteinExistence type="predicted"/>
<keyword evidence="4" id="KW-1185">Reference proteome</keyword>
<dbReference type="HOGENOM" id="CLU_1179144_0_0_3"/>
<protein>
    <submittedName>
        <fullName evidence="3">Acetyltransferase, N-acetylglutamate synthase</fullName>
    </submittedName>
</protein>
<dbReference type="InterPro" id="IPR016181">
    <property type="entry name" value="Acyl_CoA_acyltransferase"/>
</dbReference>
<dbReference type="PANTHER" id="PTHR13947:SF37">
    <property type="entry name" value="LD18367P"/>
    <property type="match status" value="1"/>
</dbReference>
<dbReference type="Proteomes" id="UP000010471">
    <property type="component" value="Chromosome"/>
</dbReference>
<feature type="domain" description="N-acetyltransferase" evidence="2">
    <location>
        <begin position="84"/>
        <end position="235"/>
    </location>
</feature>
<dbReference type="PANTHER" id="PTHR13947">
    <property type="entry name" value="GNAT FAMILY N-ACETYLTRANSFERASE"/>
    <property type="match status" value="1"/>
</dbReference>
<dbReference type="InterPro" id="IPR000182">
    <property type="entry name" value="GNAT_dom"/>
</dbReference>
<organism evidence="3 4">
    <name type="scientific">Allocoleopsis franciscana PCC 7113</name>
    <dbReference type="NCBI Taxonomy" id="1173027"/>
    <lineage>
        <taxon>Bacteria</taxon>
        <taxon>Bacillati</taxon>
        <taxon>Cyanobacteriota</taxon>
        <taxon>Cyanophyceae</taxon>
        <taxon>Coleofasciculales</taxon>
        <taxon>Coleofasciculaceae</taxon>
        <taxon>Allocoleopsis</taxon>
        <taxon>Allocoleopsis franciscana</taxon>
    </lineage>
</organism>
<dbReference type="AlphaFoldDB" id="K9WIT8"/>
<evidence type="ECO:0000313" key="3">
    <source>
        <dbReference type="EMBL" id="AFZ19721.1"/>
    </source>
</evidence>
<evidence type="ECO:0000259" key="2">
    <source>
        <dbReference type="PROSITE" id="PS51186"/>
    </source>
</evidence>
<dbReference type="GO" id="GO:0008080">
    <property type="term" value="F:N-acetyltransferase activity"/>
    <property type="evidence" value="ECO:0007669"/>
    <property type="project" value="InterPro"/>
</dbReference>
<dbReference type="EMBL" id="CP003630">
    <property type="protein sequence ID" value="AFZ19721.1"/>
    <property type="molecule type" value="Genomic_DNA"/>
</dbReference>
<gene>
    <name evidence="3" type="ORF">Mic7113_4016</name>
</gene>
<dbReference type="Pfam" id="PF00583">
    <property type="entry name" value="Acetyltransf_1"/>
    <property type="match status" value="1"/>
</dbReference>